<dbReference type="GO" id="GO:0030246">
    <property type="term" value="F:carbohydrate binding"/>
    <property type="evidence" value="ECO:0007669"/>
    <property type="project" value="InterPro"/>
</dbReference>
<feature type="domain" description="Glycosyl-hydrolase 97 catalytic" evidence="1">
    <location>
        <begin position="315"/>
        <end position="512"/>
    </location>
</feature>
<protein>
    <submittedName>
        <fullName evidence="4">Glycoside hydrolase</fullName>
    </submittedName>
</protein>
<dbReference type="InterPro" id="IPR014718">
    <property type="entry name" value="GH-type_carb-bd"/>
</dbReference>
<name>A0A8S5V5H4_9CAUD</name>
<keyword evidence="4" id="KW-0378">Hydrolase</keyword>
<organism evidence="4">
    <name type="scientific">Siphoviridae sp. ctYaH2</name>
    <dbReference type="NCBI Taxonomy" id="2825549"/>
    <lineage>
        <taxon>Viruses</taxon>
        <taxon>Duplodnaviria</taxon>
        <taxon>Heunggongvirae</taxon>
        <taxon>Uroviricota</taxon>
        <taxon>Caudoviricetes</taxon>
    </lineage>
</organism>
<feature type="domain" description="Glycosyl-hydrolase 97 C-terminal oligomerisation" evidence="3">
    <location>
        <begin position="607"/>
        <end position="707"/>
    </location>
</feature>
<dbReference type="Gene3D" id="2.70.98.10">
    <property type="match status" value="1"/>
</dbReference>
<dbReference type="InterPro" id="IPR017853">
    <property type="entry name" value="GH"/>
</dbReference>
<dbReference type="InterPro" id="IPR013785">
    <property type="entry name" value="Aldolase_TIM"/>
</dbReference>
<dbReference type="GO" id="GO:0016787">
    <property type="term" value="F:hydrolase activity"/>
    <property type="evidence" value="ECO:0007669"/>
    <property type="project" value="UniProtKB-KW"/>
</dbReference>
<dbReference type="InterPro" id="IPR029483">
    <property type="entry name" value="GH97_C"/>
</dbReference>
<dbReference type="FunFam" id="3.20.20.70:FF:000220">
    <property type="entry name" value="Glucan 1,4-alpha-glucosidase SusB"/>
    <property type="match status" value="1"/>
</dbReference>
<dbReference type="Pfam" id="PF14509">
    <property type="entry name" value="GH97_C"/>
    <property type="match status" value="1"/>
</dbReference>
<dbReference type="PANTHER" id="PTHR35803:SF1">
    <property type="entry name" value="GLUCAN 1,4-ALPHA-GLUCOSIDASE SUSB"/>
    <property type="match status" value="1"/>
</dbReference>
<dbReference type="InterPro" id="IPR029486">
    <property type="entry name" value="GH97_N"/>
</dbReference>
<reference evidence="4" key="1">
    <citation type="journal article" date="2021" name="Proc. Natl. Acad. Sci. U.S.A.">
        <title>A Catalog of Tens of Thousands of Viruses from Human Metagenomes Reveals Hidden Associations with Chronic Diseases.</title>
        <authorList>
            <person name="Tisza M.J."/>
            <person name="Buck C.B."/>
        </authorList>
    </citation>
    <scope>NUCLEOTIDE SEQUENCE</scope>
    <source>
        <strain evidence="4">CtYaH2</strain>
    </source>
</reference>
<dbReference type="Pfam" id="PF14508">
    <property type="entry name" value="GH97_N"/>
    <property type="match status" value="1"/>
</dbReference>
<evidence type="ECO:0000259" key="2">
    <source>
        <dbReference type="Pfam" id="PF14508"/>
    </source>
</evidence>
<evidence type="ECO:0000259" key="1">
    <source>
        <dbReference type="Pfam" id="PF10566"/>
    </source>
</evidence>
<dbReference type="InterPro" id="IPR019563">
    <property type="entry name" value="GH97_catalytic"/>
</dbReference>
<evidence type="ECO:0000259" key="3">
    <source>
        <dbReference type="Pfam" id="PF14509"/>
    </source>
</evidence>
<sequence length="712" mass="81521">MRKMILLMSAFAMHLAMAQQQSSPDGNVVLTFSLKADGTPSYKVTYKNKAVINESTLGFTLKKAEPLPQNLKKVEPLTQNFKVVDTKKSTFKETWKPVWGEESEILNHYNELLVQLQQEKTQRKMNIRFRVYNEGVGFRYEFPSQKELTYFVIEEELSQFAMTGDHTAWWIPGDYDTQEYDYTESKLSEIRGLMKEAVTENVSQFVFSPTGVQTSLMMKTKDGLYINLHEAALVNYSLMNLNLDDKTFVFQSWLTPDAQGAKGYLQAPCHSPWRTIMVSDDARKILASRLILNLNEPCAIADTSWIKPVKYVGVWWEMITGKNSWSYTNDLPAVDLNTVDYTKTKPNGTHGATNEEVRKYIDFAAKHGFDQVLVEGWNIGWEDWFGHKKDYVFDFVTPYPDFDLKALNEYAHSKGVKLMMHHETSGSTRNYERHMKAAYELMNKYGYNSVKSGYVGDILPVGEHHYSQSTINHYLYAIKEAAKYKIMVNAHEAVRPTGICRTYPNMIGNESARGTEYEAFGGNKVFHTTILPFTRLQGGPMDYTPGIFETEMKYVNPNNNSQIRSTLARQLALYVTMYSPLQMAADLPENYEKHMDAFQFIKDVPVDWQKSVYLEAEPGRYITIARKDKHSNDWYVGCTAHEGGHTSELLLNFLDKGKKYEATIYADAKDANWKTNPKAYTITKQKVNAKTKLKLTAAQGGGYAIQIRKLEN</sequence>
<dbReference type="SUPFAM" id="SSF51445">
    <property type="entry name" value="(Trans)glycosidases"/>
    <property type="match status" value="1"/>
</dbReference>
<dbReference type="PANTHER" id="PTHR35803">
    <property type="entry name" value="GLUCAN 1,4-ALPHA-GLUCOSIDASE SUSB-RELATED"/>
    <property type="match status" value="1"/>
</dbReference>
<dbReference type="InterPro" id="IPR052720">
    <property type="entry name" value="Glycosyl_hydrolase_97"/>
</dbReference>
<evidence type="ECO:0000313" key="4">
    <source>
        <dbReference type="EMBL" id="DAG01867.1"/>
    </source>
</evidence>
<feature type="domain" description="Glycosyl-hydrolase 97 N-terminal" evidence="2">
    <location>
        <begin position="22"/>
        <end position="297"/>
    </location>
</feature>
<accession>A0A8S5V5H4</accession>
<dbReference type="Gene3D" id="3.20.20.70">
    <property type="entry name" value="Aldolase class I"/>
    <property type="match status" value="1"/>
</dbReference>
<dbReference type="Pfam" id="PF10566">
    <property type="entry name" value="Glyco_hydro_97"/>
    <property type="match status" value="1"/>
</dbReference>
<dbReference type="EMBL" id="BK016199">
    <property type="protein sequence ID" value="DAG01867.1"/>
    <property type="molecule type" value="Genomic_DNA"/>
</dbReference>
<proteinExistence type="predicted"/>